<feature type="compositionally biased region" description="Basic and acidic residues" evidence="5">
    <location>
        <begin position="492"/>
        <end position="532"/>
    </location>
</feature>
<keyword evidence="8" id="KW-1185">Reference proteome</keyword>
<keyword evidence="3" id="KW-0747">Spliceosome</keyword>
<feature type="compositionally biased region" description="Low complexity" evidence="5">
    <location>
        <begin position="90"/>
        <end position="113"/>
    </location>
</feature>
<reference evidence="7 8" key="1">
    <citation type="submission" date="2023-09" db="EMBL/GenBank/DDBJ databases">
        <title>Pangenome analysis of Batrachochytrium dendrobatidis and related Chytrids.</title>
        <authorList>
            <person name="Yacoub M.N."/>
            <person name="Stajich J.E."/>
            <person name="James T.Y."/>
        </authorList>
    </citation>
    <scope>NUCLEOTIDE SEQUENCE [LARGE SCALE GENOMIC DNA]</scope>
    <source>
        <strain evidence="7 8">JEL0888</strain>
    </source>
</reference>
<feature type="region of interest" description="Disordered" evidence="5">
    <location>
        <begin position="622"/>
        <end position="649"/>
    </location>
</feature>
<feature type="domain" description="SKI-interacting protein SKIP SNW" evidence="6">
    <location>
        <begin position="263"/>
        <end position="422"/>
    </location>
</feature>
<accession>A0ABR4N8K8</accession>
<evidence type="ECO:0000256" key="5">
    <source>
        <dbReference type="SAM" id="MobiDB-lite"/>
    </source>
</evidence>
<dbReference type="Pfam" id="PF02731">
    <property type="entry name" value="SKIP_SNW"/>
    <property type="match status" value="1"/>
</dbReference>
<comment type="subcellular location">
    <subcellularLocation>
        <location evidence="3">Nucleus</location>
    </subcellularLocation>
</comment>
<keyword evidence="3" id="KW-0507">mRNA processing</keyword>
<dbReference type="PANTHER" id="PTHR12096">
    <property type="entry name" value="NUCLEAR PROTEIN SKIP-RELATED"/>
    <property type="match status" value="1"/>
</dbReference>
<dbReference type="Proteomes" id="UP001527925">
    <property type="component" value="Unassembled WGS sequence"/>
</dbReference>
<organism evidence="7 8">
    <name type="scientific">Polyrhizophydium stewartii</name>
    <dbReference type="NCBI Taxonomy" id="2732419"/>
    <lineage>
        <taxon>Eukaryota</taxon>
        <taxon>Fungi</taxon>
        <taxon>Fungi incertae sedis</taxon>
        <taxon>Chytridiomycota</taxon>
        <taxon>Chytridiomycota incertae sedis</taxon>
        <taxon>Chytridiomycetes</taxon>
        <taxon>Rhizophydiales</taxon>
        <taxon>Rhizophydiales incertae sedis</taxon>
        <taxon>Polyrhizophydium</taxon>
    </lineage>
</organism>
<evidence type="ECO:0000256" key="3">
    <source>
        <dbReference type="RuleBase" id="RU367140"/>
    </source>
</evidence>
<protein>
    <recommendedName>
        <fullName evidence="2 3">Pre-mRNA-processing protein 45</fullName>
    </recommendedName>
</protein>
<feature type="region of interest" description="Disordered" evidence="5">
    <location>
        <begin position="295"/>
        <end position="323"/>
    </location>
</feature>
<evidence type="ECO:0000313" key="8">
    <source>
        <dbReference type="Proteomes" id="UP001527925"/>
    </source>
</evidence>
<evidence type="ECO:0000256" key="1">
    <source>
        <dbReference type="ARBA" id="ARBA00010197"/>
    </source>
</evidence>
<feature type="compositionally biased region" description="Basic and acidic residues" evidence="5">
    <location>
        <begin position="449"/>
        <end position="462"/>
    </location>
</feature>
<evidence type="ECO:0000256" key="2">
    <source>
        <dbReference type="ARBA" id="ARBA00022160"/>
    </source>
</evidence>
<evidence type="ECO:0000313" key="7">
    <source>
        <dbReference type="EMBL" id="KAL2915865.1"/>
    </source>
</evidence>
<comment type="caution">
    <text evidence="7">The sequence shown here is derived from an EMBL/GenBank/DDBJ whole genome shotgun (WGS) entry which is preliminary data.</text>
</comment>
<sequence>MVARNCDARNLPMPWGLRHRGQCDTIWCRDKNARINMHLRAMFYLRQPQQLDAEGITLREDGPLLLPKPKSAAVVSRWDADSDDDDAGGRKLAAARSKGKSKASAPAGVLGGDDAASGAVVAPRRGPPPYGQRAGFVPRSLEDFGDGGAFPEIHMVQFPLDMGRKSGGGPAPTLSLQTDESGNIRYDLVLHQGQKKNSKKIVHSSLVAMKEQDVIEGDESLVRPDSDAVQETADRTKTALDKIIGNRISSGKDSGKDTKGPTFVRYTPADQSAAKSVSGAETRIIKMVEAPVDPLEPPRYKHKKVPRGPPSPPPPVMHSPPRKVSVQEQKDWVIPPCISNWKNAKGYTIPLDKRLANDGRGLQEVTINDNFAKLSEALFIADRHAREEVKLRAEMQSRLAEKEKREKEAKLRMLAQKAREERAGLVSGTGEAPSADQLIASTLAGLREAGSERDGDSDGGRSDDDDDDDGGSDAGRDGGAGSDDGESEDESDAHLTEEQRRQMRERNELRRSKQQQRVREMRMSHMGSETKARVLAQSSERDISEKIALGLAKPTMSKDTLFDQRLFNQSAGLSSGFGADDAYGLYDKPLFQGSSAAAIYRPKRVESEVAAGVHTDKIERLLGDQAPHKGFKGAEGGGPGASGSLRDGPVAFEKEADVFGFDDFMTAAKRGRGGDQQQDGDRGAAKRTRQ</sequence>
<evidence type="ECO:0000259" key="6">
    <source>
        <dbReference type="Pfam" id="PF02731"/>
    </source>
</evidence>
<gene>
    <name evidence="7" type="primary">PRP45</name>
    <name evidence="7" type="ORF">HK105_204566</name>
</gene>
<comment type="subunit">
    <text evidence="3">Associated with the spliceosome.</text>
</comment>
<feature type="compositionally biased region" description="Pro residues" evidence="5">
    <location>
        <begin position="307"/>
        <end position="318"/>
    </location>
</feature>
<feature type="region of interest" description="Disordered" evidence="5">
    <location>
        <begin position="667"/>
        <end position="690"/>
    </location>
</feature>
<feature type="region of interest" description="Disordered" evidence="5">
    <location>
        <begin position="78"/>
        <end position="113"/>
    </location>
</feature>
<keyword evidence="4" id="KW-0175">Coiled coil</keyword>
<dbReference type="InterPro" id="IPR017862">
    <property type="entry name" value="SKI-int_prot_SKIP"/>
</dbReference>
<evidence type="ECO:0000256" key="4">
    <source>
        <dbReference type="SAM" id="Coils"/>
    </source>
</evidence>
<feature type="region of interest" description="Disordered" evidence="5">
    <location>
        <begin position="447"/>
        <end position="539"/>
    </location>
</feature>
<feature type="coiled-coil region" evidence="4">
    <location>
        <begin position="385"/>
        <end position="420"/>
    </location>
</feature>
<dbReference type="EMBL" id="JADGIZ020000020">
    <property type="protein sequence ID" value="KAL2915865.1"/>
    <property type="molecule type" value="Genomic_DNA"/>
</dbReference>
<keyword evidence="3" id="KW-0539">Nucleus</keyword>
<keyword evidence="3" id="KW-0508">mRNA splicing</keyword>
<comment type="function">
    <text evidence="3">Involved in pre-mRNA splicing.</text>
</comment>
<proteinExistence type="inferred from homology"/>
<name>A0ABR4N8K8_9FUNG</name>
<comment type="similarity">
    <text evidence="1 3">Belongs to the SNW family.</text>
</comment>
<dbReference type="InterPro" id="IPR004015">
    <property type="entry name" value="SKI-int_prot_SKIP_SNW-dom"/>
</dbReference>